<dbReference type="GO" id="GO:0022857">
    <property type="term" value="F:transmembrane transporter activity"/>
    <property type="evidence" value="ECO:0007669"/>
    <property type="project" value="TreeGrafter"/>
</dbReference>
<evidence type="ECO:0000256" key="3">
    <source>
        <dbReference type="ARBA" id="ARBA00022692"/>
    </source>
</evidence>
<feature type="transmembrane region" description="Helical" evidence="7">
    <location>
        <begin position="307"/>
        <end position="334"/>
    </location>
</feature>
<protein>
    <submittedName>
        <fullName evidence="9">Macrolide export ATP-binding/permease protein MacB</fullName>
        <ecNumber evidence="9">3.6.3.-</ecNumber>
    </submittedName>
</protein>
<organism evidence="9 10">
    <name type="scientific">Actinomyces slackii</name>
    <dbReference type="NCBI Taxonomy" id="52774"/>
    <lineage>
        <taxon>Bacteria</taxon>
        <taxon>Bacillati</taxon>
        <taxon>Actinomycetota</taxon>
        <taxon>Actinomycetes</taxon>
        <taxon>Actinomycetales</taxon>
        <taxon>Actinomycetaceae</taxon>
        <taxon>Actinomyces</taxon>
    </lineage>
</organism>
<evidence type="ECO:0000256" key="7">
    <source>
        <dbReference type="SAM" id="Phobius"/>
    </source>
</evidence>
<reference evidence="9 10" key="1">
    <citation type="submission" date="2018-12" db="EMBL/GenBank/DDBJ databases">
        <authorList>
            <consortium name="Pathogen Informatics"/>
        </authorList>
    </citation>
    <scope>NUCLEOTIDE SEQUENCE [LARGE SCALE GENOMIC DNA]</scope>
    <source>
        <strain evidence="9 10">NCTC11923</strain>
    </source>
</reference>
<dbReference type="GO" id="GO:0005886">
    <property type="term" value="C:plasma membrane"/>
    <property type="evidence" value="ECO:0007669"/>
    <property type="project" value="UniProtKB-SubCell"/>
</dbReference>
<dbReference type="EC" id="3.6.3.-" evidence="9"/>
<dbReference type="AlphaFoldDB" id="A0A3S5EM52"/>
<sequence length="855" mass="88524">MLKVALRSIRAHFKQFLLTTIAVVLGIAFLSGTLALRAVLSDTFSSLLSSTVTSDLYVTGKPIEGTEDTTAVITERIDSSLADEAKQVEGVTTAHAGASVMGVLVGADDTPVTTSGAPTLIISLDDEETDMTWVAGKRPKGGSEIALESGAMERSGLKVGDTTHVVVQGQPTEVTVVGEFNYGTSMAGATVIHMDADWLMPLAAPDGKVTSISVNVEDGADVEAVKDRLAQAMPDSTRVMTKAEMIKENNKPIEQVLGFVQTFLLVFVVVAMFVGSFIIMNSFAMSVRQRVREFALLRAVGASPSSVFGTVFLQALVIGIIGSALGLVVGAGLLQGIVALLEAAGMPLDSGVPMTPTIIVTSMVMGVLVTVVGALLPARDAAMTHPVEAMRDAGGAREKSLVLRTVLGGLLLAAGIAGVAAAWVNEGIDQRRLILGLGAAGVILGLLVLSPVLARPIVSLIGLPLRLIRPSGRLAVRNIVHNPRRTANTSGALMVGMALVCAGGTLAASMQTSTADAINTSLKADFVIQPVQSTGTAVMPAEMADEIEQIDGVATAERFTGHMVAATMPDGTQAPTTNTIVMNAAAFNKAMDLKVVEGSLEDVDATHVAVREDVDATMGDTVTLTGPLGTVQATVVAVVDPDAIRADFYTSPELAAGVGSWTRTTPTEADQVLDTPLGMLLTLEEGADAGAVRDKAEEILAPTYQYSVSNAEELSDMVGQQVNRTLAIVYGLLGLSIVIAVLGIVNTLVLSVSERTREIGLMRAVGLGKSQLGGSIVIESVLTAVYGTVLGGAAGVALAAALRKVLEDNGLTTLSIPWGQLVAMLVLSVVVGVMAALWPALRASRMPVLDAIATE</sequence>
<feature type="transmembrane region" description="Helical" evidence="7">
    <location>
        <begin position="489"/>
        <end position="510"/>
    </location>
</feature>
<dbReference type="InterPro" id="IPR050250">
    <property type="entry name" value="Macrolide_Exporter_MacB"/>
</dbReference>
<gene>
    <name evidence="9" type="primary">macB_4</name>
    <name evidence="9" type="ORF">NCTC11923_00909</name>
</gene>
<dbReference type="GO" id="GO:0005524">
    <property type="term" value="F:ATP binding"/>
    <property type="evidence" value="ECO:0007669"/>
    <property type="project" value="UniProtKB-KW"/>
</dbReference>
<dbReference type="Proteomes" id="UP000276899">
    <property type="component" value="Chromosome"/>
</dbReference>
<dbReference type="GO" id="GO:0016787">
    <property type="term" value="F:hydrolase activity"/>
    <property type="evidence" value="ECO:0007669"/>
    <property type="project" value="UniProtKB-KW"/>
</dbReference>
<feature type="transmembrane region" description="Helical" evidence="7">
    <location>
        <begin position="772"/>
        <end position="801"/>
    </location>
</feature>
<proteinExistence type="inferred from homology"/>
<comment type="subcellular location">
    <subcellularLocation>
        <location evidence="1">Cell membrane</location>
        <topology evidence="1">Multi-pass membrane protein</topology>
    </subcellularLocation>
</comment>
<feature type="transmembrane region" description="Helical" evidence="7">
    <location>
        <begin position="354"/>
        <end position="376"/>
    </location>
</feature>
<evidence type="ECO:0000256" key="4">
    <source>
        <dbReference type="ARBA" id="ARBA00022989"/>
    </source>
</evidence>
<evidence type="ECO:0000256" key="5">
    <source>
        <dbReference type="ARBA" id="ARBA00023136"/>
    </source>
</evidence>
<feature type="transmembrane region" description="Helical" evidence="7">
    <location>
        <begin position="821"/>
        <end position="841"/>
    </location>
</feature>
<feature type="transmembrane region" description="Helical" evidence="7">
    <location>
        <begin position="727"/>
        <end position="752"/>
    </location>
</feature>
<keyword evidence="9" id="KW-0547">Nucleotide-binding</keyword>
<dbReference type="KEGG" id="asla:NCTC11923_00909"/>
<evidence type="ECO:0000313" key="9">
    <source>
        <dbReference type="EMBL" id="VEG74279.1"/>
    </source>
</evidence>
<feature type="domain" description="ABC3 transporter permease C-terminal" evidence="8">
    <location>
        <begin position="266"/>
        <end position="382"/>
    </location>
</feature>
<keyword evidence="3 7" id="KW-0812">Transmembrane</keyword>
<dbReference type="EMBL" id="LR134363">
    <property type="protein sequence ID" value="VEG74279.1"/>
    <property type="molecule type" value="Genomic_DNA"/>
</dbReference>
<dbReference type="PANTHER" id="PTHR30572">
    <property type="entry name" value="MEMBRANE COMPONENT OF TRANSPORTER-RELATED"/>
    <property type="match status" value="1"/>
</dbReference>
<feature type="transmembrane region" description="Helical" evidence="7">
    <location>
        <begin position="435"/>
        <end position="468"/>
    </location>
</feature>
<feature type="domain" description="ABC3 transporter permease C-terminal" evidence="8">
    <location>
        <begin position="732"/>
        <end position="847"/>
    </location>
</feature>
<evidence type="ECO:0000256" key="1">
    <source>
        <dbReference type="ARBA" id="ARBA00004651"/>
    </source>
</evidence>
<dbReference type="RefSeq" id="WP_026428112.1">
    <property type="nucleotide sequence ID" value="NZ_CBCRWE010000076.1"/>
</dbReference>
<keyword evidence="9" id="KW-0067">ATP-binding</keyword>
<dbReference type="STRING" id="1278298.GCA_000428685_01862"/>
<evidence type="ECO:0000256" key="2">
    <source>
        <dbReference type="ARBA" id="ARBA00022475"/>
    </source>
</evidence>
<keyword evidence="9" id="KW-0378">Hydrolase</keyword>
<evidence type="ECO:0000313" key="10">
    <source>
        <dbReference type="Proteomes" id="UP000276899"/>
    </source>
</evidence>
<evidence type="ECO:0000256" key="6">
    <source>
        <dbReference type="ARBA" id="ARBA00038076"/>
    </source>
</evidence>
<evidence type="ECO:0000259" key="8">
    <source>
        <dbReference type="Pfam" id="PF02687"/>
    </source>
</evidence>
<keyword evidence="2" id="KW-1003">Cell membrane</keyword>
<keyword evidence="4 7" id="KW-1133">Transmembrane helix</keyword>
<dbReference type="Pfam" id="PF02687">
    <property type="entry name" value="FtsX"/>
    <property type="match status" value="2"/>
</dbReference>
<feature type="transmembrane region" description="Helical" evidence="7">
    <location>
        <begin position="263"/>
        <end position="287"/>
    </location>
</feature>
<feature type="transmembrane region" description="Helical" evidence="7">
    <location>
        <begin position="401"/>
        <end position="423"/>
    </location>
</feature>
<dbReference type="InterPro" id="IPR003838">
    <property type="entry name" value="ABC3_permease_C"/>
</dbReference>
<accession>A0A3S5EM52</accession>
<keyword evidence="10" id="KW-1185">Reference proteome</keyword>
<comment type="similarity">
    <text evidence="6">Belongs to the ABC-4 integral membrane protein family.</text>
</comment>
<name>A0A3S5EM52_9ACTO</name>
<keyword evidence="5 7" id="KW-0472">Membrane</keyword>
<dbReference type="PANTHER" id="PTHR30572:SF4">
    <property type="entry name" value="ABC TRANSPORTER PERMEASE YTRF"/>
    <property type="match status" value="1"/>
</dbReference>